<evidence type="ECO:0000256" key="2">
    <source>
        <dbReference type="ARBA" id="ARBA00022723"/>
    </source>
</evidence>
<dbReference type="PROSITE" id="PS51918">
    <property type="entry name" value="RADICAL_SAM"/>
    <property type="match status" value="1"/>
</dbReference>
<keyword evidence="4" id="KW-0411">Iron-sulfur</keyword>
<dbReference type="GO" id="GO:0046872">
    <property type="term" value="F:metal ion binding"/>
    <property type="evidence" value="ECO:0007669"/>
    <property type="project" value="UniProtKB-KW"/>
</dbReference>
<dbReference type="InterPro" id="IPR007197">
    <property type="entry name" value="rSAM"/>
</dbReference>
<keyword evidence="2" id="KW-0479">Metal-binding</keyword>
<dbReference type="GO" id="GO:0003824">
    <property type="term" value="F:catalytic activity"/>
    <property type="evidence" value="ECO:0007669"/>
    <property type="project" value="InterPro"/>
</dbReference>
<reference evidence="6 7" key="2">
    <citation type="submission" date="2008-10" db="EMBL/GenBank/DDBJ databases">
        <title>Draft genome sequence of Anaerococcus hydrogenalis (DSM 7454).</title>
        <authorList>
            <person name="Sudarsanam P."/>
            <person name="Ley R."/>
            <person name="Guruge J."/>
            <person name="Turnbaugh P.J."/>
            <person name="Mahowald M."/>
            <person name="Liep D."/>
            <person name="Gordon J."/>
        </authorList>
    </citation>
    <scope>NUCLEOTIDE SEQUENCE [LARGE SCALE GENOMIC DNA]</scope>
    <source>
        <strain evidence="6 7">DSM 7454</strain>
    </source>
</reference>
<dbReference type="Proteomes" id="UP000005451">
    <property type="component" value="Unassembled WGS sequence"/>
</dbReference>
<dbReference type="CDD" id="cd21128">
    <property type="entry name" value="SPASM_rSAM"/>
    <property type="match status" value="1"/>
</dbReference>
<dbReference type="RefSeq" id="WP_004812860.1">
    <property type="nucleotide sequence ID" value="NZ_ABXA01000011.1"/>
</dbReference>
<dbReference type="GO" id="GO:0051536">
    <property type="term" value="F:iron-sulfur cluster binding"/>
    <property type="evidence" value="ECO:0007669"/>
    <property type="project" value="UniProtKB-KW"/>
</dbReference>
<evidence type="ECO:0000313" key="7">
    <source>
        <dbReference type="Proteomes" id="UP000005451"/>
    </source>
</evidence>
<feature type="domain" description="Radical SAM core" evidence="5">
    <location>
        <begin position="104"/>
        <end position="312"/>
    </location>
</feature>
<dbReference type="PANTHER" id="PTHR43524">
    <property type="entry name" value="RADICAL SAM SUPERFAMILY PROTEIN"/>
    <property type="match status" value="1"/>
</dbReference>
<sequence>MNINNKVKTYGVEKTLKYVHKNPEKNLKNAIDLAKKISPNDYRSQIETIDKVISDPDDIFHKYILNMLNTIDPDVFDKTVINFLLNSVLFSEDLKKESREKYNCNIPWTILLDPTTACNLKCKGCWAAEYGNSLNLSYEQIDDIISQGKELGIYFYIFTGGEPLVRKKDILKICEKHNDCEFLIFTNSTLIDQDFIDEMLRLKNIVPAISVEGSEFTTDARRGDGIYNKVIKSMNLLKDNKLPFGISCCYTSQNYKSIISEEFVDEMIERGALFAWYFHFMPVGKGTGKELLPKPDQRKHIYHQLRKFRKTKPLFFLDFQNDAEYIGGCIAGGRNYLHINANGDLEPCVFIHYSDSNIKEKTLVESLQSPLFMAYHDGQPFNENMLRPCPMLENPNLLRDMVKKISSKIYRYTRKRKCRRLVR</sequence>
<dbReference type="EMBL" id="ABXA01000011">
    <property type="protein sequence ID" value="EEB36744.1"/>
    <property type="molecule type" value="Genomic_DNA"/>
</dbReference>
<organism evidence="6 7">
    <name type="scientific">Anaerococcus hydrogenalis DSM 7454</name>
    <dbReference type="NCBI Taxonomy" id="561177"/>
    <lineage>
        <taxon>Bacteria</taxon>
        <taxon>Bacillati</taxon>
        <taxon>Bacillota</taxon>
        <taxon>Tissierellia</taxon>
        <taxon>Tissierellales</taxon>
        <taxon>Peptoniphilaceae</taxon>
        <taxon>Anaerococcus</taxon>
    </lineage>
</organism>
<dbReference type="Pfam" id="PF04055">
    <property type="entry name" value="Radical_SAM"/>
    <property type="match status" value="1"/>
</dbReference>
<evidence type="ECO:0000256" key="3">
    <source>
        <dbReference type="ARBA" id="ARBA00023004"/>
    </source>
</evidence>
<keyword evidence="1" id="KW-0949">S-adenosyl-L-methionine</keyword>
<gene>
    <name evidence="6" type="ORF">ANHYDRO_00416</name>
</gene>
<evidence type="ECO:0000313" key="6">
    <source>
        <dbReference type="EMBL" id="EEB36744.1"/>
    </source>
</evidence>
<dbReference type="InterPro" id="IPR013785">
    <property type="entry name" value="Aldolase_TIM"/>
</dbReference>
<dbReference type="AlphaFoldDB" id="B6W770"/>
<dbReference type="SUPFAM" id="SSF102114">
    <property type="entry name" value="Radical SAM enzymes"/>
    <property type="match status" value="1"/>
</dbReference>
<dbReference type="InterPro" id="IPR058240">
    <property type="entry name" value="rSAM_sf"/>
</dbReference>
<dbReference type="SFLD" id="SFLDG01067">
    <property type="entry name" value="SPASM/twitch_domain_containing"/>
    <property type="match status" value="1"/>
</dbReference>
<reference evidence="6 7" key="1">
    <citation type="submission" date="2008-09" db="EMBL/GenBank/DDBJ databases">
        <authorList>
            <person name="Fulton L."/>
            <person name="Clifton S."/>
            <person name="Fulton B."/>
            <person name="Xu J."/>
            <person name="Minx P."/>
            <person name="Pepin K.H."/>
            <person name="Johnson M."/>
            <person name="Thiruvilangam P."/>
            <person name="Bhonagiri V."/>
            <person name="Nash W.E."/>
            <person name="Mardis E.R."/>
            <person name="Wilson R.K."/>
        </authorList>
    </citation>
    <scope>NUCLEOTIDE SEQUENCE [LARGE SCALE GENOMIC DNA]</scope>
    <source>
        <strain evidence="6 7">DSM 7454</strain>
    </source>
</reference>
<comment type="caution">
    <text evidence="6">The sequence shown here is derived from an EMBL/GenBank/DDBJ whole genome shotgun (WGS) entry which is preliminary data.</text>
</comment>
<dbReference type="PANTHER" id="PTHR43524:SF1">
    <property type="entry name" value="RADICAL SAM SUPERFAMILY PROTEIN"/>
    <property type="match status" value="1"/>
</dbReference>
<evidence type="ECO:0000256" key="4">
    <source>
        <dbReference type="ARBA" id="ARBA00023014"/>
    </source>
</evidence>
<dbReference type="STRING" id="561177.ANHYDRO_00416"/>
<dbReference type="eggNOG" id="COG0535">
    <property type="taxonomic scope" value="Bacteria"/>
</dbReference>
<protein>
    <submittedName>
        <fullName evidence="6">Radical SAM domain protein</fullName>
    </submittedName>
</protein>
<dbReference type="CDD" id="cd01335">
    <property type="entry name" value="Radical_SAM"/>
    <property type="match status" value="1"/>
</dbReference>
<name>B6W770_9FIRM</name>
<dbReference type="Gene3D" id="3.20.20.70">
    <property type="entry name" value="Aldolase class I"/>
    <property type="match status" value="1"/>
</dbReference>
<evidence type="ECO:0000259" key="5">
    <source>
        <dbReference type="PROSITE" id="PS51918"/>
    </source>
</evidence>
<proteinExistence type="predicted"/>
<accession>B6W770</accession>
<keyword evidence="3" id="KW-0408">Iron</keyword>
<evidence type="ECO:0000256" key="1">
    <source>
        <dbReference type="ARBA" id="ARBA00022691"/>
    </source>
</evidence>
<dbReference type="SFLD" id="SFLDS00029">
    <property type="entry name" value="Radical_SAM"/>
    <property type="match status" value="1"/>
</dbReference>